<dbReference type="AlphaFoldDB" id="A0A177A453"/>
<dbReference type="VEuPathDB" id="FungiDB:GMDG_04114"/>
<dbReference type="OrthoDB" id="10071171at2759"/>
<dbReference type="EMBL" id="KV441402">
    <property type="protein sequence ID" value="OAF56887.1"/>
    <property type="molecule type" value="Genomic_DNA"/>
</dbReference>
<organism evidence="3">
    <name type="scientific">Pseudogymnoascus destructans</name>
    <dbReference type="NCBI Taxonomy" id="655981"/>
    <lineage>
        <taxon>Eukaryota</taxon>
        <taxon>Fungi</taxon>
        <taxon>Dikarya</taxon>
        <taxon>Ascomycota</taxon>
        <taxon>Pezizomycotina</taxon>
        <taxon>Leotiomycetes</taxon>
        <taxon>Thelebolales</taxon>
        <taxon>Thelebolaceae</taxon>
        <taxon>Pseudogymnoascus</taxon>
    </lineage>
</organism>
<dbReference type="Pfam" id="PF13472">
    <property type="entry name" value="Lipase_GDSL_2"/>
    <property type="match status" value="1"/>
</dbReference>
<dbReference type="Gene3D" id="3.40.50.1110">
    <property type="entry name" value="SGNH hydrolase"/>
    <property type="match status" value="1"/>
</dbReference>
<dbReference type="Proteomes" id="UP000077154">
    <property type="component" value="Unassembled WGS sequence"/>
</dbReference>
<dbReference type="InterPro" id="IPR036514">
    <property type="entry name" value="SGNH_hydro_sf"/>
</dbReference>
<keyword evidence="1" id="KW-0732">Signal</keyword>
<feature type="chain" id="PRO_5008056323" description="SGNH hydrolase-type esterase domain-containing protein" evidence="1">
    <location>
        <begin position="21"/>
        <end position="337"/>
    </location>
</feature>
<dbReference type="PANTHER" id="PTHR43784:SF3">
    <property type="entry name" value="GDSL FAMILY LIPASE"/>
    <property type="match status" value="1"/>
</dbReference>
<dbReference type="SUPFAM" id="SSF52266">
    <property type="entry name" value="SGNH hydrolase"/>
    <property type="match status" value="1"/>
</dbReference>
<sequence>MRSALAYIALPAIFAQQAVAAPTVGLPAHGSKNVHWVDIWATIPQLTEVGNLPPAPYTQPDYVFVDSTVRATFQVSIPGKTIRLRFTNVFGATDLPIDAVTIALPDGPAGTRTIHTQTLQKVTFSGKISIIIPNGAQVVSDPIHFEVKARQDIAVTSLTQGAASRVAPRIAGGNRVLHDGLGPNVHGRIDRDVLAQPNVKYAMIYEGINDIGTGNSTTSVAEQLETSDRLIWAYQKMAERIHAAGIKVFIATITPCNHPANQFQPVWDVEREKTRQRVNKWIRENKVFDAVLDFDEVLRDPEHPNVTQERYNFDDFLHPRVEGYHALANSNPLSIFS</sequence>
<gene>
    <name evidence="3" type="ORF">VC83_06993</name>
</gene>
<feature type="signal peptide" evidence="1">
    <location>
        <begin position="1"/>
        <end position="20"/>
    </location>
</feature>
<evidence type="ECO:0000256" key="1">
    <source>
        <dbReference type="SAM" id="SignalP"/>
    </source>
</evidence>
<proteinExistence type="predicted"/>
<reference evidence="3" key="1">
    <citation type="submission" date="2016-03" db="EMBL/GenBank/DDBJ databases">
        <title>Updated assembly of Pseudogymnoascus destructans, the fungus causing white-nose syndrome of bats.</title>
        <authorList>
            <person name="Palmer J.M."/>
            <person name="Drees K.P."/>
            <person name="Foster J.T."/>
            <person name="Lindner D.L."/>
        </authorList>
    </citation>
    <scope>NUCLEOTIDE SEQUENCE [LARGE SCALE GENOMIC DNA]</scope>
    <source>
        <strain evidence="3">20631-21</strain>
    </source>
</reference>
<accession>A0A177A453</accession>
<evidence type="ECO:0000313" key="3">
    <source>
        <dbReference type="EMBL" id="OAF56887.1"/>
    </source>
</evidence>
<protein>
    <recommendedName>
        <fullName evidence="2">SGNH hydrolase-type esterase domain-containing protein</fullName>
    </recommendedName>
</protein>
<dbReference type="VEuPathDB" id="FungiDB:GMDG_04115"/>
<dbReference type="GeneID" id="36290043"/>
<name>A0A177A453_9PEZI</name>
<feature type="domain" description="SGNH hydrolase-type esterase" evidence="2">
    <location>
        <begin position="171"/>
        <end position="325"/>
    </location>
</feature>
<dbReference type="eggNOG" id="ENOG502QVFK">
    <property type="taxonomic scope" value="Eukaryota"/>
</dbReference>
<evidence type="ECO:0000259" key="2">
    <source>
        <dbReference type="Pfam" id="PF13472"/>
    </source>
</evidence>
<dbReference type="PANTHER" id="PTHR43784">
    <property type="entry name" value="GDSL-LIKE LIPASE/ACYLHYDROLASE, PUTATIVE (AFU_ORTHOLOGUE AFUA_2G00820)-RELATED"/>
    <property type="match status" value="1"/>
</dbReference>
<dbReference type="RefSeq" id="XP_024322178.1">
    <property type="nucleotide sequence ID" value="XM_024470573.1"/>
</dbReference>
<dbReference type="InterPro" id="IPR013830">
    <property type="entry name" value="SGNH_hydro"/>
</dbReference>
<dbReference type="InterPro" id="IPR053140">
    <property type="entry name" value="GDSL_Rv0518-like"/>
</dbReference>